<reference evidence="1 2" key="1">
    <citation type="journal article" date="2017" name="BMC Biol.">
        <title>Genomic innovations, transcriptional plasticity and gene loss underlying the evolution and divergence of two highly polyphagous and invasive Helicoverpa pest species.</title>
        <authorList>
            <person name="Pearce S.L."/>
            <person name="Clarke D.F."/>
            <person name="East P.D."/>
            <person name="Elfekih S."/>
            <person name="Gordon K.H."/>
            <person name="Jermiin L.S."/>
            <person name="McGaughran A."/>
            <person name="Oakeshott J.G."/>
            <person name="Papanikolaou A."/>
            <person name="Perera O.P."/>
            <person name="Rane R.V."/>
            <person name="Richards S."/>
            <person name="Tay W.T."/>
            <person name="Walsh T.K."/>
            <person name="Anderson A."/>
            <person name="Anderson C.J."/>
            <person name="Asgari S."/>
            <person name="Board P.G."/>
            <person name="Bretschneider A."/>
            <person name="Campbell P.M."/>
            <person name="Chertemps T."/>
            <person name="Christeller J.T."/>
            <person name="Coppin C.W."/>
            <person name="Downes S.J."/>
            <person name="Duan G."/>
            <person name="Farnsworth C.A."/>
            <person name="Good R.T."/>
            <person name="Han L.B."/>
            <person name="Han Y.C."/>
            <person name="Hatje K."/>
            <person name="Horne I."/>
            <person name="Huang Y.P."/>
            <person name="Hughes D.S."/>
            <person name="Jacquin-Joly E."/>
            <person name="James W."/>
            <person name="Jhangiani S."/>
            <person name="Kollmar M."/>
            <person name="Kuwar S.S."/>
            <person name="Li S."/>
            <person name="Liu N.Y."/>
            <person name="Maibeche M.T."/>
            <person name="Miller J.R."/>
            <person name="Montagne N."/>
            <person name="Perry T."/>
            <person name="Qu J."/>
            <person name="Song S.V."/>
            <person name="Sutton G.G."/>
            <person name="Vogel H."/>
            <person name="Walenz B.P."/>
            <person name="Xu W."/>
            <person name="Zhang H.J."/>
            <person name="Zou Z."/>
            <person name="Batterham P."/>
            <person name="Edwards O.R."/>
            <person name="Feyereisen R."/>
            <person name="Gibbs R.A."/>
            <person name="Heckel D.G."/>
            <person name="McGrath A."/>
            <person name="Robin C."/>
            <person name="Scherer S.E."/>
            <person name="Worley K.C."/>
            <person name="Wu Y.D."/>
        </authorList>
    </citation>
    <scope>NUCLEOTIDE SEQUENCE [LARGE SCALE GENOMIC DNA]</scope>
    <source>
        <strain evidence="1">Harm_GR_Male_#8</strain>
        <tissue evidence="1">Whole organism</tissue>
    </source>
</reference>
<name>A0A2W1BNX1_HELAM</name>
<keyword evidence="2" id="KW-1185">Reference proteome</keyword>
<gene>
    <name evidence="1" type="primary">HaOG204147</name>
    <name evidence="1" type="ORF">B5X24_HaOG204147</name>
</gene>
<evidence type="ECO:0000313" key="1">
    <source>
        <dbReference type="EMBL" id="PZC76759.1"/>
    </source>
</evidence>
<evidence type="ECO:0000313" key="2">
    <source>
        <dbReference type="Proteomes" id="UP000249218"/>
    </source>
</evidence>
<accession>A0A2W1BNX1</accession>
<dbReference type="Proteomes" id="UP000249218">
    <property type="component" value="Unassembled WGS sequence"/>
</dbReference>
<sequence>MAFIQQWTFIGRICSKKGFRNISLFKTENGEKIPPQCSIKETIPQSPYCVYFVTLWQSVGPDRRTRYVRILSNYQHWVLFTSQIELETLRSNPEVSSGITVSSKCRNQGVNTNRNIS</sequence>
<dbReference type="EMBL" id="KZ149946">
    <property type="protein sequence ID" value="PZC76759.1"/>
    <property type="molecule type" value="Genomic_DNA"/>
</dbReference>
<dbReference type="AlphaFoldDB" id="A0A2W1BNX1"/>
<organism evidence="1 2">
    <name type="scientific">Helicoverpa armigera</name>
    <name type="common">Cotton bollworm</name>
    <name type="synonym">Heliothis armigera</name>
    <dbReference type="NCBI Taxonomy" id="29058"/>
    <lineage>
        <taxon>Eukaryota</taxon>
        <taxon>Metazoa</taxon>
        <taxon>Ecdysozoa</taxon>
        <taxon>Arthropoda</taxon>
        <taxon>Hexapoda</taxon>
        <taxon>Insecta</taxon>
        <taxon>Pterygota</taxon>
        <taxon>Neoptera</taxon>
        <taxon>Endopterygota</taxon>
        <taxon>Lepidoptera</taxon>
        <taxon>Glossata</taxon>
        <taxon>Ditrysia</taxon>
        <taxon>Noctuoidea</taxon>
        <taxon>Noctuidae</taxon>
        <taxon>Heliothinae</taxon>
        <taxon>Helicoverpa</taxon>
    </lineage>
</organism>
<proteinExistence type="predicted"/>
<protein>
    <submittedName>
        <fullName evidence="1">Uncharacterized protein</fullName>
    </submittedName>
</protein>